<dbReference type="EnsemblPlants" id="AET1Gv20415000.3">
    <property type="protein sequence ID" value="AET1Gv20415000.3"/>
    <property type="gene ID" value="AET1Gv20415000"/>
</dbReference>
<feature type="compositionally biased region" description="Polar residues" evidence="1">
    <location>
        <begin position="25"/>
        <end position="35"/>
    </location>
</feature>
<reference evidence="3" key="2">
    <citation type="journal article" date="2017" name="Nat. Plants">
        <title>The Aegilops tauschii genome reveals multiple impacts of transposons.</title>
        <authorList>
            <person name="Zhao G."/>
            <person name="Zou C."/>
            <person name="Li K."/>
            <person name="Wang K."/>
            <person name="Li T."/>
            <person name="Gao L."/>
            <person name="Zhang X."/>
            <person name="Wang H."/>
            <person name="Yang Z."/>
            <person name="Liu X."/>
            <person name="Jiang W."/>
            <person name="Mao L."/>
            <person name="Kong X."/>
            <person name="Jiao Y."/>
            <person name="Jia J."/>
        </authorList>
    </citation>
    <scope>NUCLEOTIDE SEQUENCE [LARGE SCALE GENOMIC DNA]</scope>
    <source>
        <strain evidence="3">cv. AL8/78</strain>
    </source>
</reference>
<reference evidence="2" key="4">
    <citation type="submission" date="2019-03" db="UniProtKB">
        <authorList>
            <consortium name="EnsemblPlants"/>
        </authorList>
    </citation>
    <scope>IDENTIFICATION</scope>
</reference>
<dbReference type="AlphaFoldDB" id="A0A452YGX9"/>
<organism evidence="2 3">
    <name type="scientific">Aegilops tauschii subsp. strangulata</name>
    <name type="common">Goatgrass</name>
    <dbReference type="NCBI Taxonomy" id="200361"/>
    <lineage>
        <taxon>Eukaryota</taxon>
        <taxon>Viridiplantae</taxon>
        <taxon>Streptophyta</taxon>
        <taxon>Embryophyta</taxon>
        <taxon>Tracheophyta</taxon>
        <taxon>Spermatophyta</taxon>
        <taxon>Magnoliopsida</taxon>
        <taxon>Liliopsida</taxon>
        <taxon>Poales</taxon>
        <taxon>Poaceae</taxon>
        <taxon>BOP clade</taxon>
        <taxon>Pooideae</taxon>
        <taxon>Triticodae</taxon>
        <taxon>Triticeae</taxon>
        <taxon>Triticinae</taxon>
        <taxon>Aegilops</taxon>
    </lineage>
</organism>
<protein>
    <submittedName>
        <fullName evidence="2">Uncharacterized protein</fullName>
    </submittedName>
</protein>
<reference evidence="2" key="3">
    <citation type="journal article" date="2017" name="Nature">
        <title>Genome sequence of the progenitor of the wheat D genome Aegilops tauschii.</title>
        <authorList>
            <person name="Luo M.C."/>
            <person name="Gu Y.Q."/>
            <person name="Puiu D."/>
            <person name="Wang H."/>
            <person name="Twardziok S.O."/>
            <person name="Deal K.R."/>
            <person name="Huo N."/>
            <person name="Zhu T."/>
            <person name="Wang L."/>
            <person name="Wang Y."/>
            <person name="McGuire P.E."/>
            <person name="Liu S."/>
            <person name="Long H."/>
            <person name="Ramasamy R.K."/>
            <person name="Rodriguez J.C."/>
            <person name="Van S.L."/>
            <person name="Yuan L."/>
            <person name="Wang Z."/>
            <person name="Xia Z."/>
            <person name="Xiao L."/>
            <person name="Anderson O.D."/>
            <person name="Ouyang S."/>
            <person name="Liang Y."/>
            <person name="Zimin A.V."/>
            <person name="Pertea G."/>
            <person name="Qi P."/>
            <person name="Bennetzen J.L."/>
            <person name="Dai X."/>
            <person name="Dawson M.W."/>
            <person name="Muller H.G."/>
            <person name="Kugler K."/>
            <person name="Rivarola-Duarte L."/>
            <person name="Spannagl M."/>
            <person name="Mayer K.F.X."/>
            <person name="Lu F.H."/>
            <person name="Bevan M.W."/>
            <person name="Leroy P."/>
            <person name="Li P."/>
            <person name="You F.M."/>
            <person name="Sun Q."/>
            <person name="Liu Z."/>
            <person name="Lyons E."/>
            <person name="Wicker T."/>
            <person name="Salzberg S.L."/>
            <person name="Devos K.M."/>
            <person name="Dvorak J."/>
        </authorList>
    </citation>
    <scope>NUCLEOTIDE SEQUENCE [LARGE SCALE GENOMIC DNA]</scope>
    <source>
        <strain evidence="2">cv. AL8/78</strain>
    </source>
</reference>
<name>A0A452YGX9_AEGTS</name>
<reference evidence="3" key="1">
    <citation type="journal article" date="2014" name="Science">
        <title>Ancient hybridizations among the ancestral genomes of bread wheat.</title>
        <authorList>
            <consortium name="International Wheat Genome Sequencing Consortium,"/>
            <person name="Marcussen T."/>
            <person name="Sandve S.R."/>
            <person name="Heier L."/>
            <person name="Spannagl M."/>
            <person name="Pfeifer M."/>
            <person name="Jakobsen K.S."/>
            <person name="Wulff B.B."/>
            <person name="Steuernagel B."/>
            <person name="Mayer K.F."/>
            <person name="Olsen O.A."/>
        </authorList>
    </citation>
    <scope>NUCLEOTIDE SEQUENCE [LARGE SCALE GENOMIC DNA]</scope>
    <source>
        <strain evidence="3">cv. AL8/78</strain>
    </source>
</reference>
<proteinExistence type="predicted"/>
<dbReference type="Proteomes" id="UP000015105">
    <property type="component" value="Chromosome 1D"/>
</dbReference>
<accession>A0A452YGX9</accession>
<feature type="compositionally biased region" description="Basic and acidic residues" evidence="1">
    <location>
        <begin position="1"/>
        <end position="15"/>
    </location>
</feature>
<sequence>GKRSDRRAEREERKVRGVTGDWSVERQTPSGTPTNADERHCEVLSVCPQNPGLSLPSLPHGSRKSRLVAA</sequence>
<reference evidence="2" key="5">
    <citation type="journal article" date="2021" name="G3 (Bethesda)">
        <title>Aegilops tauschii genome assembly Aet v5.0 features greater sequence contiguity and improved annotation.</title>
        <authorList>
            <person name="Wang L."/>
            <person name="Zhu T."/>
            <person name="Rodriguez J.C."/>
            <person name="Deal K.R."/>
            <person name="Dubcovsky J."/>
            <person name="McGuire P.E."/>
            <person name="Lux T."/>
            <person name="Spannagl M."/>
            <person name="Mayer K.F.X."/>
            <person name="Baldrich P."/>
            <person name="Meyers B.C."/>
            <person name="Huo N."/>
            <person name="Gu Y.Q."/>
            <person name="Zhou H."/>
            <person name="Devos K.M."/>
            <person name="Bennetzen J.L."/>
            <person name="Unver T."/>
            <person name="Budak H."/>
            <person name="Gulick P.J."/>
            <person name="Galiba G."/>
            <person name="Kalapos B."/>
            <person name="Nelson D.R."/>
            <person name="Li P."/>
            <person name="You F.M."/>
            <person name="Luo M.C."/>
            <person name="Dvorak J."/>
        </authorList>
    </citation>
    <scope>NUCLEOTIDE SEQUENCE [LARGE SCALE GENOMIC DNA]</scope>
    <source>
        <strain evidence="2">cv. AL8/78</strain>
    </source>
</reference>
<feature type="region of interest" description="Disordered" evidence="1">
    <location>
        <begin position="1"/>
        <end position="37"/>
    </location>
</feature>
<dbReference type="Gramene" id="AET1Gv20415000.3">
    <property type="protein sequence ID" value="AET1Gv20415000.3"/>
    <property type="gene ID" value="AET1Gv20415000"/>
</dbReference>
<feature type="region of interest" description="Disordered" evidence="1">
    <location>
        <begin position="50"/>
        <end position="70"/>
    </location>
</feature>
<feature type="compositionally biased region" description="Basic residues" evidence="1">
    <location>
        <begin position="61"/>
        <end position="70"/>
    </location>
</feature>
<evidence type="ECO:0000256" key="1">
    <source>
        <dbReference type="SAM" id="MobiDB-lite"/>
    </source>
</evidence>
<evidence type="ECO:0000313" key="3">
    <source>
        <dbReference type="Proteomes" id="UP000015105"/>
    </source>
</evidence>
<evidence type="ECO:0000313" key="2">
    <source>
        <dbReference type="EnsemblPlants" id="AET1Gv20415000.3"/>
    </source>
</evidence>
<keyword evidence="3" id="KW-1185">Reference proteome</keyword>